<reference evidence="1 2" key="1">
    <citation type="journal article" date="2012" name="PLoS Pathog.">
        <title>The genome of the obligate intracellular parasite Trachipleistophora hominis: new insights into microsporidian genome dynamics and reductive evolution.</title>
        <authorList>
            <person name="Heinz E."/>
            <person name="Williams T.A."/>
            <person name="Nakjang S."/>
            <person name="Noel C.J."/>
            <person name="Swan D.C."/>
            <person name="Goldberg A.V."/>
            <person name="Harris S.R."/>
            <person name="Weinmaier T."/>
            <person name="Markert S."/>
            <person name="Becher D."/>
            <person name="Bernhardt J."/>
            <person name="Dagan T."/>
            <person name="Hacker C."/>
            <person name="Lucocq J.M."/>
            <person name="Schweder T."/>
            <person name="Rattei T."/>
            <person name="Hall N."/>
            <person name="Hirt R.P."/>
            <person name="Embley T.M."/>
        </authorList>
    </citation>
    <scope>NUCLEOTIDE SEQUENCE [LARGE SCALE GENOMIC DNA]</scope>
</reference>
<dbReference type="STRING" id="72359.L7JW14"/>
<feature type="non-terminal residue" evidence="1">
    <location>
        <position position="1"/>
    </location>
</feature>
<dbReference type="PANTHER" id="PTHR47438:SF1">
    <property type="entry name" value="PHOSPHATE METABOLISM PROTEIN 8-RELATED"/>
    <property type="match status" value="1"/>
</dbReference>
<accession>L7JW14</accession>
<keyword evidence="2" id="KW-1185">Reference proteome</keyword>
<dbReference type="VEuPathDB" id="MicrosporidiaDB:THOM_1839"/>
<proteinExistence type="predicted"/>
<dbReference type="GO" id="GO:0008253">
    <property type="term" value="F:5'-nucleotidase activity"/>
    <property type="evidence" value="ECO:0007669"/>
    <property type="project" value="UniProtKB-EC"/>
</dbReference>
<dbReference type="InterPro" id="IPR052791">
    <property type="entry name" value="SSM1_domain"/>
</dbReference>
<dbReference type="OrthoDB" id="2195201at2759"/>
<evidence type="ECO:0000313" key="2">
    <source>
        <dbReference type="Proteomes" id="UP000011185"/>
    </source>
</evidence>
<dbReference type="EC" id="3.1.3.5" evidence="1"/>
<gene>
    <name evidence="1" type="ORF">THOM_1839</name>
</gene>
<dbReference type="Pfam" id="PF00702">
    <property type="entry name" value="Hydrolase"/>
    <property type="match status" value="1"/>
</dbReference>
<dbReference type="AlphaFoldDB" id="L7JW14"/>
<evidence type="ECO:0000313" key="1">
    <source>
        <dbReference type="EMBL" id="ELQ75216.1"/>
    </source>
</evidence>
<dbReference type="Gene3D" id="1.10.150.450">
    <property type="match status" value="1"/>
</dbReference>
<dbReference type="Proteomes" id="UP000011185">
    <property type="component" value="Unassembled WGS sequence"/>
</dbReference>
<protein>
    <submittedName>
        <fullName evidence="1">Haloacid dehalogenase-like hydrolase</fullName>
        <ecNumber evidence="1">3.1.3.5</ecNumber>
    </submittedName>
</protein>
<sequence>VTKLMFPFYIFMGTNISYIPELLCKNEEILVFDLDSTLYQTENYIYRRIEECAIKYLEIKFGEKKARNLMDSVSSISNSVLKGLLMTNSITYDEYHECIFSMVNYEDLIRRDDRLIRLLENIQKPLFIMSNGTKAHVKRVLEILGIEHLFRGVFYVGYDCGNYIRKPSIRAFMTVEKLTRAKKIHFFDDKQRNIDIAALLKWVGYTVDESGIYESLKRINTN</sequence>
<dbReference type="InterPro" id="IPR023214">
    <property type="entry name" value="HAD_sf"/>
</dbReference>
<organism evidence="1 2">
    <name type="scientific">Trachipleistophora hominis</name>
    <name type="common">Microsporidian parasite</name>
    <dbReference type="NCBI Taxonomy" id="72359"/>
    <lineage>
        <taxon>Eukaryota</taxon>
        <taxon>Fungi</taxon>
        <taxon>Fungi incertae sedis</taxon>
        <taxon>Microsporidia</taxon>
        <taxon>Pleistophoridae</taxon>
        <taxon>Trachipleistophora</taxon>
    </lineage>
</organism>
<dbReference type="InParanoid" id="L7JW14"/>
<dbReference type="InterPro" id="IPR036412">
    <property type="entry name" value="HAD-like_sf"/>
</dbReference>
<dbReference type="HOGENOM" id="CLU_059493_1_2_1"/>
<dbReference type="SUPFAM" id="SSF56784">
    <property type="entry name" value="HAD-like"/>
    <property type="match status" value="1"/>
</dbReference>
<dbReference type="GO" id="GO:0006206">
    <property type="term" value="P:pyrimidine nucleobase metabolic process"/>
    <property type="evidence" value="ECO:0007669"/>
    <property type="project" value="TreeGrafter"/>
</dbReference>
<keyword evidence="1" id="KW-0378">Hydrolase</keyword>
<dbReference type="GO" id="GO:0009166">
    <property type="term" value="P:nucleotide catabolic process"/>
    <property type="evidence" value="ECO:0007669"/>
    <property type="project" value="TreeGrafter"/>
</dbReference>
<dbReference type="EMBL" id="JH993981">
    <property type="protein sequence ID" value="ELQ75216.1"/>
    <property type="molecule type" value="Genomic_DNA"/>
</dbReference>
<name>L7JW14_TRAHO</name>
<dbReference type="Gene3D" id="3.40.50.1000">
    <property type="entry name" value="HAD superfamily/HAD-like"/>
    <property type="match status" value="1"/>
</dbReference>
<dbReference type="PANTHER" id="PTHR47438">
    <property type="entry name" value="PHOSPHATE METABOLISM PROTEIN 8-RELATED"/>
    <property type="match status" value="1"/>
</dbReference>